<dbReference type="SUPFAM" id="SSF52172">
    <property type="entry name" value="CheY-like"/>
    <property type="match status" value="1"/>
</dbReference>
<evidence type="ECO:0000256" key="1">
    <source>
        <dbReference type="ARBA" id="ARBA00022490"/>
    </source>
</evidence>
<evidence type="ECO:0000256" key="3">
    <source>
        <dbReference type="ARBA" id="ARBA00023012"/>
    </source>
</evidence>
<dbReference type="PROSITE" id="PS01124">
    <property type="entry name" value="HTH_ARAC_FAMILY_2"/>
    <property type="match status" value="1"/>
</dbReference>
<dbReference type="InterPro" id="IPR001789">
    <property type="entry name" value="Sig_transdc_resp-reg_receiver"/>
</dbReference>
<evidence type="ECO:0000256" key="5">
    <source>
        <dbReference type="PROSITE-ProRule" id="PRU00169"/>
    </source>
</evidence>
<evidence type="ECO:0000259" key="7">
    <source>
        <dbReference type="PROSITE" id="PS50110"/>
    </source>
</evidence>
<organism evidence="8 9">
    <name type="scientific">Paenibacillus cisolokensis</name>
    <dbReference type="NCBI Taxonomy" id="1658519"/>
    <lineage>
        <taxon>Bacteria</taxon>
        <taxon>Bacillati</taxon>
        <taxon>Bacillota</taxon>
        <taxon>Bacilli</taxon>
        <taxon>Bacillales</taxon>
        <taxon>Paenibacillaceae</taxon>
        <taxon>Paenibacillus</taxon>
    </lineage>
</organism>
<keyword evidence="3" id="KW-0902">Two-component regulatory system</keyword>
<reference evidence="8 9" key="1">
    <citation type="submission" date="2021-04" db="EMBL/GenBank/DDBJ databases">
        <title>Draft genome sequence of Paenibacillus cisolokensis, LC2-13A.</title>
        <authorList>
            <person name="Uke A."/>
            <person name="Chhe C."/>
            <person name="Baramee S."/>
            <person name="Kosugi A."/>
        </authorList>
    </citation>
    <scope>NUCLEOTIDE SEQUENCE [LARGE SCALE GENOMIC DNA]</scope>
    <source>
        <strain evidence="8 9">LC2-13A</strain>
    </source>
</reference>
<dbReference type="PANTHER" id="PTHR42713:SF3">
    <property type="entry name" value="TRANSCRIPTIONAL REGULATORY PROTEIN HPTR"/>
    <property type="match status" value="1"/>
</dbReference>
<dbReference type="PANTHER" id="PTHR42713">
    <property type="entry name" value="HISTIDINE KINASE-RELATED"/>
    <property type="match status" value="1"/>
</dbReference>
<feature type="domain" description="Response regulatory" evidence="7">
    <location>
        <begin position="3"/>
        <end position="120"/>
    </location>
</feature>
<evidence type="ECO:0000313" key="9">
    <source>
        <dbReference type="Proteomes" id="UP000680304"/>
    </source>
</evidence>
<gene>
    <name evidence="8" type="ORF">PACILC2_06330</name>
</gene>
<keyword evidence="4" id="KW-0238">DNA-binding</keyword>
<dbReference type="CDD" id="cd17536">
    <property type="entry name" value="REC_YesN-like"/>
    <property type="match status" value="1"/>
</dbReference>
<evidence type="ECO:0000313" key="8">
    <source>
        <dbReference type="EMBL" id="GIQ62065.1"/>
    </source>
</evidence>
<keyword evidence="2 5" id="KW-0597">Phosphoprotein</keyword>
<sequence>MLKMFIVDDEDMEREGIRSLYAWEELGLSVIGEAWNGQSALEALTDIEPDLVITDVRMPGMNGLEFAARLKKRYANVKFIFISGYEDFDAARNAVDVNAIAYLMKPINKDALIRTIEEAIGRITEEKHREEEGIRLKHQVEASLPVLREQFLRDMLLGIDKADGDRTIQQARTYGLALPAGKTAVMVVKLEASAAQAERNDPDQPHMKAIQVYRQLSQIIKAETPLPPVMTREGEYTVLIPCSSMMAPEDMEEHLETTAESWIAQISKATGLTLTIGLALAEDGMSSVHPCYRKARMAVNRKFYLGARNVLWYVEDEEAQEEITVVVHRMKEELADAVLMSELDKIKSIVMSCFQGKQMKREQAWFVAADLINTALQTMSEKKNLLKSVFEQAGTPWENMMRKETIDTLAVWVVSYIERIAELARTHRGSKNEQVVHTIKQCVQDEYMLDLSVEYIAGKVFLAPGYVRKLFKNETGVTLKDYIVQTRMKKLASCCGARN</sequence>
<evidence type="ECO:0000256" key="4">
    <source>
        <dbReference type="ARBA" id="ARBA00023125"/>
    </source>
</evidence>
<dbReference type="InterPro" id="IPR018060">
    <property type="entry name" value="HTH_AraC"/>
</dbReference>
<evidence type="ECO:0008006" key="10">
    <source>
        <dbReference type="Google" id="ProtNLM"/>
    </source>
</evidence>
<dbReference type="InterPro" id="IPR051552">
    <property type="entry name" value="HptR"/>
</dbReference>
<dbReference type="InterPro" id="IPR041522">
    <property type="entry name" value="CdaR_GGDEF"/>
</dbReference>
<dbReference type="PROSITE" id="PS50110">
    <property type="entry name" value="RESPONSE_REGULATORY"/>
    <property type="match status" value="1"/>
</dbReference>
<dbReference type="InterPro" id="IPR011006">
    <property type="entry name" value="CheY-like_superfamily"/>
</dbReference>
<comment type="caution">
    <text evidence="8">The sequence shown here is derived from an EMBL/GenBank/DDBJ whole genome shotgun (WGS) entry which is preliminary data.</text>
</comment>
<keyword evidence="1" id="KW-0963">Cytoplasm</keyword>
<name>A0ABQ4N1L3_9BACL</name>
<dbReference type="RefSeq" id="WP_213527346.1">
    <property type="nucleotide sequence ID" value="NZ_BOVJ01000019.1"/>
</dbReference>
<dbReference type="Gene3D" id="3.40.50.2300">
    <property type="match status" value="1"/>
</dbReference>
<dbReference type="SMART" id="SM00448">
    <property type="entry name" value="REC"/>
    <property type="match status" value="1"/>
</dbReference>
<accession>A0ABQ4N1L3</accession>
<dbReference type="Proteomes" id="UP000680304">
    <property type="component" value="Unassembled WGS sequence"/>
</dbReference>
<protein>
    <recommendedName>
        <fullName evidence="10">AraC family transcriptional regulator</fullName>
    </recommendedName>
</protein>
<dbReference type="Pfam" id="PF00072">
    <property type="entry name" value="Response_reg"/>
    <property type="match status" value="1"/>
</dbReference>
<feature type="domain" description="HTH araC/xylS-type" evidence="6">
    <location>
        <begin position="433"/>
        <end position="490"/>
    </location>
</feature>
<dbReference type="Gene3D" id="1.10.10.60">
    <property type="entry name" value="Homeodomain-like"/>
    <property type="match status" value="1"/>
</dbReference>
<proteinExistence type="predicted"/>
<evidence type="ECO:0000259" key="6">
    <source>
        <dbReference type="PROSITE" id="PS01124"/>
    </source>
</evidence>
<dbReference type="EMBL" id="BOVJ01000019">
    <property type="protein sequence ID" value="GIQ62065.1"/>
    <property type="molecule type" value="Genomic_DNA"/>
</dbReference>
<evidence type="ECO:0000256" key="2">
    <source>
        <dbReference type="ARBA" id="ARBA00022553"/>
    </source>
</evidence>
<feature type="modified residue" description="4-aspartylphosphate" evidence="5">
    <location>
        <position position="55"/>
    </location>
</feature>
<keyword evidence="9" id="KW-1185">Reference proteome</keyword>
<dbReference type="Pfam" id="PF17853">
    <property type="entry name" value="GGDEF_2"/>
    <property type="match status" value="1"/>
</dbReference>